<keyword evidence="5 11" id="KW-1133">Transmembrane helix</keyword>
<feature type="transmembrane region" description="Helical" evidence="11">
    <location>
        <begin position="23"/>
        <end position="51"/>
    </location>
</feature>
<feature type="transmembrane region" description="Helical" evidence="11">
    <location>
        <begin position="270"/>
        <end position="290"/>
    </location>
</feature>
<keyword evidence="7 11" id="KW-0472">Membrane</keyword>
<evidence type="ECO:0000256" key="9">
    <source>
        <dbReference type="ARBA" id="ARBA00023224"/>
    </source>
</evidence>
<evidence type="ECO:0000256" key="8">
    <source>
        <dbReference type="ARBA" id="ARBA00023170"/>
    </source>
</evidence>
<evidence type="ECO:0000256" key="5">
    <source>
        <dbReference type="ARBA" id="ARBA00022989"/>
    </source>
</evidence>
<evidence type="ECO:0000259" key="12">
    <source>
        <dbReference type="PROSITE" id="PS50262"/>
    </source>
</evidence>
<comment type="subcellular location">
    <subcellularLocation>
        <location evidence="1 11">Cell membrane</location>
        <topology evidence="1 11">Multi-pass membrane protein</topology>
    </subcellularLocation>
</comment>
<keyword evidence="6 10" id="KW-0297">G-protein coupled receptor</keyword>
<keyword evidence="2 11" id="KW-1003">Cell membrane</keyword>
<dbReference type="InterPro" id="IPR050516">
    <property type="entry name" value="Olfactory_GPCR"/>
</dbReference>
<gene>
    <name evidence="14" type="primary">LOC110091548</name>
</gene>
<dbReference type="RefSeq" id="XP_072859727.1">
    <property type="nucleotide sequence ID" value="XM_073003626.1"/>
</dbReference>
<dbReference type="PRINTS" id="PR00237">
    <property type="entry name" value="GPCRRHODOPSN"/>
</dbReference>
<dbReference type="PROSITE" id="PS00237">
    <property type="entry name" value="G_PROTEIN_RECEP_F1_1"/>
    <property type="match status" value="1"/>
</dbReference>
<dbReference type="Gene3D" id="1.20.1070.10">
    <property type="entry name" value="Rhodopsin 7-helix transmembrane proteins"/>
    <property type="match status" value="1"/>
</dbReference>
<feature type="transmembrane region" description="Helical" evidence="11">
    <location>
        <begin position="89"/>
        <end position="118"/>
    </location>
</feature>
<dbReference type="SUPFAM" id="SSF81321">
    <property type="entry name" value="Family A G protein-coupled receptor-like"/>
    <property type="match status" value="1"/>
</dbReference>
<dbReference type="GeneID" id="110091548"/>
<dbReference type="PRINTS" id="PR00245">
    <property type="entry name" value="OLFACTORYR"/>
</dbReference>
<keyword evidence="9 10" id="KW-0807">Transducer</keyword>
<evidence type="ECO:0000313" key="14">
    <source>
        <dbReference type="RefSeq" id="XP_072859727.1"/>
    </source>
</evidence>
<organism evidence="13 14">
    <name type="scientific">Pogona vitticeps</name>
    <name type="common">central bearded dragon</name>
    <dbReference type="NCBI Taxonomy" id="103695"/>
    <lineage>
        <taxon>Eukaryota</taxon>
        <taxon>Metazoa</taxon>
        <taxon>Chordata</taxon>
        <taxon>Craniata</taxon>
        <taxon>Vertebrata</taxon>
        <taxon>Euteleostomi</taxon>
        <taxon>Lepidosauria</taxon>
        <taxon>Squamata</taxon>
        <taxon>Bifurcata</taxon>
        <taxon>Unidentata</taxon>
        <taxon>Episquamata</taxon>
        <taxon>Toxicofera</taxon>
        <taxon>Iguania</taxon>
        <taxon>Acrodonta</taxon>
        <taxon>Agamidae</taxon>
        <taxon>Amphibolurinae</taxon>
        <taxon>Pogona</taxon>
    </lineage>
</organism>
<dbReference type="InterPro" id="IPR000725">
    <property type="entry name" value="Olfact_rcpt"/>
</dbReference>
<keyword evidence="4 11" id="KW-0552">Olfaction</keyword>
<feature type="transmembrane region" description="Helical" evidence="11">
    <location>
        <begin position="58"/>
        <end position="77"/>
    </location>
</feature>
<proteinExistence type="inferred from homology"/>
<protein>
    <recommendedName>
        <fullName evidence="11">Olfactory receptor</fullName>
    </recommendedName>
</protein>
<keyword evidence="13" id="KW-1185">Reference proteome</keyword>
<evidence type="ECO:0000256" key="2">
    <source>
        <dbReference type="ARBA" id="ARBA00022475"/>
    </source>
</evidence>
<evidence type="ECO:0000256" key="10">
    <source>
        <dbReference type="RuleBase" id="RU000688"/>
    </source>
</evidence>
<accession>A0ABM5GPZ4</accession>
<evidence type="ECO:0000256" key="4">
    <source>
        <dbReference type="ARBA" id="ARBA00022725"/>
    </source>
</evidence>
<keyword evidence="8 10" id="KW-0675">Receptor</keyword>
<dbReference type="InterPro" id="IPR000276">
    <property type="entry name" value="GPCR_Rhodpsn"/>
</dbReference>
<evidence type="ECO:0000256" key="3">
    <source>
        <dbReference type="ARBA" id="ARBA00022692"/>
    </source>
</evidence>
<keyword evidence="11" id="KW-0716">Sensory transduction</keyword>
<dbReference type="InterPro" id="IPR017452">
    <property type="entry name" value="GPCR_Rhodpsn_7TM"/>
</dbReference>
<feature type="transmembrane region" description="Helical" evidence="11">
    <location>
        <begin position="195"/>
        <end position="219"/>
    </location>
</feature>
<sequence>MANQSIVTVFLLMEFSDDANLQIVHFVMFFSIYLIALIGNFLIIATVALNYSLHTPMYGFLVNLSVIDVCYISAIVPKNLSASLTGNNLISLFGCVAQIFSVVVFGSAELSLLTVMAYDRYVAICHPLQYKVIMNRGKCIKMAAASWSSCVIHAVLETTVTFSLSFCGPNILEQFFCDIPSLLKVSCTNTQVNEVLISVIGSIMDSFCILFIFVSYGYIFSTVLRIPADQGRYKVFSTCIPHMVVFSLFVITAMFSYMKPSGLSSPMVNMLSGVLYTILPPMLNPIIYCLRNKEIQEAMWKIPKKYKFHTMFS</sequence>
<evidence type="ECO:0000256" key="11">
    <source>
        <dbReference type="RuleBase" id="RU363047"/>
    </source>
</evidence>
<dbReference type="PROSITE" id="PS50262">
    <property type="entry name" value="G_PROTEIN_RECEP_F1_2"/>
    <property type="match status" value="1"/>
</dbReference>
<dbReference type="CDD" id="cd15227">
    <property type="entry name" value="7tmA_OR14-like"/>
    <property type="match status" value="1"/>
</dbReference>
<feature type="domain" description="G-protein coupled receptors family 1 profile" evidence="12">
    <location>
        <begin position="39"/>
        <end position="288"/>
    </location>
</feature>
<dbReference type="PANTHER" id="PTHR26452">
    <property type="entry name" value="OLFACTORY RECEPTOR"/>
    <property type="match status" value="1"/>
</dbReference>
<name>A0ABM5GPZ4_9SAUR</name>
<feature type="transmembrane region" description="Helical" evidence="11">
    <location>
        <begin position="139"/>
        <end position="156"/>
    </location>
</feature>
<comment type="similarity">
    <text evidence="10">Belongs to the G-protein coupled receptor 1 family.</text>
</comment>
<dbReference type="Proteomes" id="UP001652642">
    <property type="component" value="Chromosome 6"/>
</dbReference>
<evidence type="ECO:0000256" key="6">
    <source>
        <dbReference type="ARBA" id="ARBA00023040"/>
    </source>
</evidence>
<evidence type="ECO:0000256" key="1">
    <source>
        <dbReference type="ARBA" id="ARBA00004651"/>
    </source>
</evidence>
<keyword evidence="3 10" id="KW-0812">Transmembrane</keyword>
<evidence type="ECO:0000313" key="13">
    <source>
        <dbReference type="Proteomes" id="UP001652642"/>
    </source>
</evidence>
<reference evidence="14" key="1">
    <citation type="submission" date="2025-08" db="UniProtKB">
        <authorList>
            <consortium name="RefSeq"/>
        </authorList>
    </citation>
    <scope>IDENTIFICATION</scope>
</reference>
<dbReference type="Pfam" id="PF13853">
    <property type="entry name" value="7tm_4"/>
    <property type="match status" value="1"/>
</dbReference>
<feature type="transmembrane region" description="Helical" evidence="11">
    <location>
        <begin position="239"/>
        <end position="258"/>
    </location>
</feature>
<evidence type="ECO:0000256" key="7">
    <source>
        <dbReference type="ARBA" id="ARBA00023136"/>
    </source>
</evidence>